<feature type="transmembrane region" description="Helical" evidence="1">
    <location>
        <begin position="12"/>
        <end position="32"/>
    </location>
</feature>
<organism evidence="2 3">
    <name type="scientific">Pseudomarimonas salicorniae</name>
    <dbReference type="NCBI Taxonomy" id="2933270"/>
    <lineage>
        <taxon>Bacteria</taxon>
        <taxon>Pseudomonadati</taxon>
        <taxon>Pseudomonadota</taxon>
        <taxon>Gammaproteobacteria</taxon>
        <taxon>Lysobacterales</taxon>
        <taxon>Lysobacteraceae</taxon>
        <taxon>Pseudomarimonas</taxon>
    </lineage>
</organism>
<evidence type="ECO:0000313" key="2">
    <source>
        <dbReference type="EMBL" id="MCK7595312.1"/>
    </source>
</evidence>
<dbReference type="RefSeq" id="WP_248211166.1">
    <property type="nucleotide sequence ID" value="NZ_JALNMH010000016.1"/>
</dbReference>
<name>A0ABT0GL98_9GAMM</name>
<keyword evidence="1" id="KW-1133">Transmembrane helix</keyword>
<comment type="caution">
    <text evidence="2">The sequence shown here is derived from an EMBL/GenBank/DDBJ whole genome shotgun (WGS) entry which is preliminary data.</text>
</comment>
<keyword evidence="1" id="KW-0812">Transmembrane</keyword>
<evidence type="ECO:0008006" key="4">
    <source>
        <dbReference type="Google" id="ProtNLM"/>
    </source>
</evidence>
<keyword evidence="3" id="KW-1185">Reference proteome</keyword>
<evidence type="ECO:0000256" key="1">
    <source>
        <dbReference type="SAM" id="Phobius"/>
    </source>
</evidence>
<gene>
    <name evidence="2" type="ORF">M0G41_16755</name>
</gene>
<feature type="transmembrane region" description="Helical" evidence="1">
    <location>
        <begin position="81"/>
        <end position="102"/>
    </location>
</feature>
<accession>A0ABT0GL98</accession>
<proteinExistence type="predicted"/>
<evidence type="ECO:0000313" key="3">
    <source>
        <dbReference type="Proteomes" id="UP001431449"/>
    </source>
</evidence>
<dbReference type="EMBL" id="JALNMH010000016">
    <property type="protein sequence ID" value="MCK7595312.1"/>
    <property type="molecule type" value="Genomic_DNA"/>
</dbReference>
<keyword evidence="1" id="KW-0472">Membrane</keyword>
<dbReference type="Proteomes" id="UP001431449">
    <property type="component" value="Unassembled WGS sequence"/>
</dbReference>
<protein>
    <recommendedName>
        <fullName evidence="4">DUF4129 domain-containing protein</fullName>
    </recommendedName>
</protein>
<sequence>MSSTVVRSERFSLSVWDWLLVIVIGAIIWLVFAAAGGSFAAALGEATVYLGFVVGLSYSFGRGRWTKAAGRAKAGRWAFRILFLLLACAVLFVSMVRLVGYASGKAGAQQLMETTSALRAALDADADSGQIRSAFHQIATEKLEAAASSPVIERPFRMIATELAVETLRPQLELAEVTSRLVELGPLAPATLASEQSRREVLTSAEAMLVAIEASREAVFSIEKRAEAAIVDQPSSRAAREAFLDPIRIFRQHAEATFPAPELVNWANAIIALHAYLDAHVDAWRIDSEGVLHASAAERQEITKLLEGVKLASARLAD</sequence>
<reference evidence="2" key="1">
    <citation type="submission" date="2022-04" db="EMBL/GenBank/DDBJ databases">
        <title>Lysobacter sp. CAU 1642 isolated from sea sand.</title>
        <authorList>
            <person name="Kim W."/>
        </authorList>
    </citation>
    <scope>NUCLEOTIDE SEQUENCE</scope>
    <source>
        <strain evidence="2">CAU 1642</strain>
    </source>
</reference>
<feature type="transmembrane region" description="Helical" evidence="1">
    <location>
        <begin position="38"/>
        <end position="60"/>
    </location>
</feature>